<protein>
    <submittedName>
        <fullName evidence="1">Uncharacterized protein</fullName>
    </submittedName>
</protein>
<dbReference type="AlphaFoldDB" id="A0A2A5SJ07"/>
<evidence type="ECO:0000313" key="1">
    <source>
        <dbReference type="EMBL" id="PCS13415.1"/>
    </source>
</evidence>
<comment type="caution">
    <text evidence="1">The sequence shown here is derived from an EMBL/GenBank/DDBJ whole genome shotgun (WGS) entry which is preliminary data.</text>
</comment>
<dbReference type="InterPro" id="IPR010982">
    <property type="entry name" value="Lambda_DNA-bd_dom_sf"/>
</dbReference>
<dbReference type="GO" id="GO:0003677">
    <property type="term" value="F:DNA binding"/>
    <property type="evidence" value="ECO:0007669"/>
    <property type="project" value="InterPro"/>
</dbReference>
<dbReference type="EMBL" id="JXKA01000007">
    <property type="protein sequence ID" value="PCS13415.1"/>
    <property type="molecule type" value="Genomic_DNA"/>
</dbReference>
<reference evidence="1 2" key="1">
    <citation type="submission" date="2014-12" db="EMBL/GenBank/DDBJ databases">
        <title>Draft genome sequences of 10 type strains of Lactococcus.</title>
        <authorList>
            <person name="Sun Z."/>
            <person name="Zhong Z."/>
            <person name="Liu W."/>
            <person name="Zhang W."/>
            <person name="Zhang H."/>
        </authorList>
    </citation>
    <scope>NUCLEOTIDE SEQUENCE [LARGE SCALE GENOMIC DNA]</scope>
    <source>
        <strain evidence="1 2">DSM 20450</strain>
    </source>
</reference>
<dbReference type="Proteomes" id="UP000218744">
    <property type="component" value="Unassembled WGS sequence"/>
</dbReference>
<sequence length="133" mass="15400">MKLSESWQEELDIKMSKTQLFNYINGKSKPDCDEVLLLSKTLEISRLWLLGYDIPPYPSELNGKTPSLVEEVNKAMEQLAESEQEKVLIFSKAELDDTIVDTVEVMLEIDEQARDSVFSYARYLRFKRESGLE</sequence>
<evidence type="ECO:0000313" key="2">
    <source>
        <dbReference type="Proteomes" id="UP000218744"/>
    </source>
</evidence>
<name>A0A2A5SJ07_LACLH</name>
<organism evidence="1 2">
    <name type="scientific">Lactococcus lactis subsp. hordniae</name>
    <dbReference type="NCBI Taxonomy" id="203404"/>
    <lineage>
        <taxon>Bacteria</taxon>
        <taxon>Bacillati</taxon>
        <taxon>Bacillota</taxon>
        <taxon>Bacilli</taxon>
        <taxon>Lactobacillales</taxon>
        <taxon>Streptococcaceae</taxon>
        <taxon>Lactococcus</taxon>
    </lineage>
</organism>
<dbReference type="RefSeq" id="WP_128973408.1">
    <property type="nucleotide sequence ID" value="NZ_JBHSBR010000078.1"/>
</dbReference>
<gene>
    <name evidence="1" type="ORF">RU90_GL002379</name>
</gene>
<accession>A0A2A5SJ07</accession>
<dbReference type="Gene3D" id="1.10.260.40">
    <property type="entry name" value="lambda repressor-like DNA-binding domains"/>
    <property type="match status" value="1"/>
</dbReference>
<proteinExistence type="predicted"/>